<dbReference type="KEGG" id="swp:swp_0366"/>
<evidence type="ECO:0000256" key="1">
    <source>
        <dbReference type="SAM" id="MobiDB-lite"/>
    </source>
</evidence>
<name>B8CHS4_SHEPW</name>
<protein>
    <submittedName>
        <fullName evidence="2">Uncharacterized protein</fullName>
    </submittedName>
</protein>
<dbReference type="Proteomes" id="UP000000753">
    <property type="component" value="Chromosome"/>
</dbReference>
<keyword evidence="3" id="KW-1185">Reference proteome</keyword>
<gene>
    <name evidence="2" type="ordered locus">swp_0366</name>
</gene>
<dbReference type="HOGENOM" id="CLU_2604123_0_0_6"/>
<dbReference type="RefSeq" id="WP_020910582.1">
    <property type="nucleotide sequence ID" value="NC_011566.1"/>
</dbReference>
<reference evidence="2 3" key="1">
    <citation type="journal article" date="2008" name="PLoS ONE">
        <title>Environmental adaptation: genomic analysis of the piezotolerant and psychrotolerant deep-sea iron reducing bacterium Shewanella piezotolerans WP3.</title>
        <authorList>
            <person name="Wang F."/>
            <person name="Wang J."/>
            <person name="Jian H."/>
            <person name="Zhang B."/>
            <person name="Li S."/>
            <person name="Wang F."/>
            <person name="Zeng X."/>
            <person name="Gao L."/>
            <person name="Bartlett D.H."/>
            <person name="Yu J."/>
            <person name="Hu S."/>
            <person name="Xiao X."/>
        </authorList>
    </citation>
    <scope>NUCLEOTIDE SEQUENCE [LARGE SCALE GENOMIC DNA]</scope>
    <source>
        <strain evidence="3">WP3 / JCM 13877</strain>
    </source>
</reference>
<dbReference type="STRING" id="225849.swp_0366"/>
<dbReference type="AlphaFoldDB" id="B8CHS4"/>
<sequence>MRKLKLFESNTTRELKLGETKMITGAGAPGRDGSPGIIDGYFEMWEDMLDEMGLRDKPRDDAKDADGAGRPHDDGTRTA</sequence>
<dbReference type="EMBL" id="CP000472">
    <property type="protein sequence ID" value="ACJ27200.1"/>
    <property type="molecule type" value="Genomic_DNA"/>
</dbReference>
<evidence type="ECO:0000313" key="3">
    <source>
        <dbReference type="Proteomes" id="UP000000753"/>
    </source>
</evidence>
<organism evidence="2 3">
    <name type="scientific">Shewanella piezotolerans (strain WP3 / JCM 13877)</name>
    <dbReference type="NCBI Taxonomy" id="225849"/>
    <lineage>
        <taxon>Bacteria</taxon>
        <taxon>Pseudomonadati</taxon>
        <taxon>Pseudomonadota</taxon>
        <taxon>Gammaproteobacteria</taxon>
        <taxon>Alteromonadales</taxon>
        <taxon>Shewanellaceae</taxon>
        <taxon>Shewanella</taxon>
    </lineage>
</organism>
<evidence type="ECO:0000313" key="2">
    <source>
        <dbReference type="EMBL" id="ACJ27200.1"/>
    </source>
</evidence>
<accession>B8CHS4</accession>
<feature type="region of interest" description="Disordered" evidence="1">
    <location>
        <begin position="52"/>
        <end position="79"/>
    </location>
</feature>
<proteinExistence type="predicted"/>